<dbReference type="AlphaFoldDB" id="A0A1H6DVV6"/>
<dbReference type="GO" id="GO:0042781">
    <property type="term" value="F:3'-tRNA processing endoribonuclease activity"/>
    <property type="evidence" value="ECO:0007669"/>
    <property type="project" value="TreeGrafter"/>
</dbReference>
<sequence>MLGTCGGWPEAGRAGSGFLVEYDGFRLVLDLGYATFPRLLRYCDGEAGRVDAVVVTHAHPDHCADLSALSRARYFAADRLAGGAARGPAQPVPLYCPPEVVERVQAMEPSEDLREVFAVHELPGRYPVGPFLLTGTALPHHVPHSGVRLTAPGLVLAYTGDAGPAPALAELAAGADLLVAGATVLPDGPDPDGGTGGAGTGGDGGDRRYDGPPPQPELLGAADAGRWAARCGARRLLLTHFWPGGDRAAWVARARAGAAESGAADLDVVAAEEDMVIPLPRP</sequence>
<dbReference type="PANTHER" id="PTHR46018:SF4">
    <property type="entry name" value="METALLO-HYDROLASE YHFI-RELATED"/>
    <property type="match status" value="1"/>
</dbReference>
<reference evidence="3 4" key="1">
    <citation type="submission" date="2016-10" db="EMBL/GenBank/DDBJ databases">
        <authorList>
            <person name="de Groot N.N."/>
        </authorList>
    </citation>
    <scope>NUCLEOTIDE SEQUENCE [LARGE SCALE GENOMIC DNA]</scope>
    <source>
        <strain evidence="3 4">CGMCC 4.2023</strain>
    </source>
</reference>
<gene>
    <name evidence="3" type="ORF">SAMN05216223_12093</name>
</gene>
<dbReference type="PANTHER" id="PTHR46018">
    <property type="entry name" value="ZINC PHOSPHODIESTERASE ELAC PROTEIN 1"/>
    <property type="match status" value="1"/>
</dbReference>
<dbReference type="Gene3D" id="3.60.15.10">
    <property type="entry name" value="Ribonuclease Z/Hydroxyacylglutathione hydrolase-like"/>
    <property type="match status" value="1"/>
</dbReference>
<dbReference type="EMBL" id="FNVU01000020">
    <property type="protein sequence ID" value="SEG89482.1"/>
    <property type="molecule type" value="Genomic_DNA"/>
</dbReference>
<dbReference type="Proteomes" id="UP000236754">
    <property type="component" value="Unassembled WGS sequence"/>
</dbReference>
<feature type="compositionally biased region" description="Gly residues" evidence="1">
    <location>
        <begin position="191"/>
        <end position="203"/>
    </location>
</feature>
<dbReference type="InterPro" id="IPR001279">
    <property type="entry name" value="Metallo-B-lactamas"/>
</dbReference>
<evidence type="ECO:0000313" key="3">
    <source>
        <dbReference type="EMBL" id="SEG89482.1"/>
    </source>
</evidence>
<evidence type="ECO:0000256" key="1">
    <source>
        <dbReference type="SAM" id="MobiDB-lite"/>
    </source>
</evidence>
<organism evidence="3 4">
    <name type="scientific">Actinacidiphila yanglinensis</name>
    <dbReference type="NCBI Taxonomy" id="310779"/>
    <lineage>
        <taxon>Bacteria</taxon>
        <taxon>Bacillati</taxon>
        <taxon>Actinomycetota</taxon>
        <taxon>Actinomycetes</taxon>
        <taxon>Kitasatosporales</taxon>
        <taxon>Streptomycetaceae</taxon>
        <taxon>Actinacidiphila</taxon>
    </lineage>
</organism>
<accession>A0A1H6DVV6</accession>
<protein>
    <submittedName>
        <fullName evidence="3">Ribonuclease BN, tRNA processing enzyme</fullName>
    </submittedName>
</protein>
<name>A0A1H6DVV6_9ACTN</name>
<evidence type="ECO:0000259" key="2">
    <source>
        <dbReference type="SMART" id="SM00849"/>
    </source>
</evidence>
<feature type="region of interest" description="Disordered" evidence="1">
    <location>
        <begin position="184"/>
        <end position="220"/>
    </location>
</feature>
<evidence type="ECO:0000313" key="4">
    <source>
        <dbReference type="Proteomes" id="UP000236754"/>
    </source>
</evidence>
<dbReference type="Pfam" id="PF12706">
    <property type="entry name" value="Lactamase_B_2"/>
    <property type="match status" value="1"/>
</dbReference>
<dbReference type="InterPro" id="IPR036866">
    <property type="entry name" value="RibonucZ/Hydroxyglut_hydro"/>
</dbReference>
<proteinExistence type="predicted"/>
<keyword evidence="4" id="KW-1185">Reference proteome</keyword>
<dbReference type="SUPFAM" id="SSF56281">
    <property type="entry name" value="Metallo-hydrolase/oxidoreductase"/>
    <property type="match status" value="1"/>
</dbReference>
<dbReference type="SMART" id="SM00849">
    <property type="entry name" value="Lactamase_B"/>
    <property type="match status" value="1"/>
</dbReference>
<feature type="domain" description="Metallo-beta-lactamase" evidence="2">
    <location>
        <begin position="14"/>
        <end position="188"/>
    </location>
</feature>